<keyword evidence="1" id="KW-1277">Toxin-antitoxin system</keyword>
<dbReference type="InterPro" id="IPR051749">
    <property type="entry name" value="PINc/VapC_TA_RNase"/>
</dbReference>
<gene>
    <name evidence="7" type="ORF">IDJ76_05795</name>
</gene>
<dbReference type="PANTHER" id="PTHR42740:SF1">
    <property type="entry name" value="RIBONUCLEASE VAPC3"/>
    <property type="match status" value="1"/>
</dbReference>
<evidence type="ECO:0000313" key="8">
    <source>
        <dbReference type="Proteomes" id="UP000619078"/>
    </source>
</evidence>
<keyword evidence="5" id="KW-0460">Magnesium</keyword>
<dbReference type="PANTHER" id="PTHR42740">
    <property type="entry name" value="RIBONUCLEASE VAPC3"/>
    <property type="match status" value="1"/>
</dbReference>
<dbReference type="SUPFAM" id="SSF88723">
    <property type="entry name" value="PIN domain-like"/>
    <property type="match status" value="1"/>
</dbReference>
<dbReference type="GO" id="GO:0004540">
    <property type="term" value="F:RNA nuclease activity"/>
    <property type="evidence" value="ECO:0007669"/>
    <property type="project" value="TreeGrafter"/>
</dbReference>
<keyword evidence="2" id="KW-0540">Nuclease</keyword>
<dbReference type="EMBL" id="JACWMX010000002">
    <property type="protein sequence ID" value="MBD1392600.1"/>
    <property type="molecule type" value="Genomic_DNA"/>
</dbReference>
<keyword evidence="4" id="KW-0378">Hydrolase</keyword>
<dbReference type="InterPro" id="IPR002716">
    <property type="entry name" value="PIN_dom"/>
</dbReference>
<keyword evidence="3" id="KW-0479">Metal-binding</keyword>
<evidence type="ECO:0000256" key="1">
    <source>
        <dbReference type="ARBA" id="ARBA00022649"/>
    </source>
</evidence>
<evidence type="ECO:0000256" key="2">
    <source>
        <dbReference type="ARBA" id="ARBA00022722"/>
    </source>
</evidence>
<evidence type="ECO:0000256" key="4">
    <source>
        <dbReference type="ARBA" id="ARBA00022801"/>
    </source>
</evidence>
<proteinExistence type="predicted"/>
<evidence type="ECO:0000313" key="7">
    <source>
        <dbReference type="EMBL" id="MBD1392600.1"/>
    </source>
</evidence>
<reference evidence="7" key="1">
    <citation type="submission" date="2020-09" db="EMBL/GenBank/DDBJ databases">
        <title>Novel species of Mucilaginibacter isolated from a glacier on the Tibetan Plateau.</title>
        <authorList>
            <person name="Liu Q."/>
            <person name="Xin Y.-H."/>
        </authorList>
    </citation>
    <scope>NUCLEOTIDE SEQUENCE</scope>
    <source>
        <strain evidence="7">ZB1P21</strain>
    </source>
</reference>
<protein>
    <submittedName>
        <fullName evidence="7">PIN domain-containing protein</fullName>
    </submittedName>
</protein>
<sequence length="134" mass="15358">MMDIVLIDTSVWINYLKKFDTLATGYLENQMEQMIIATCPTILQEVLQGVLIDSDYQSIKSYFDGLLILNNDPYQLAVEAAQLYRSLRKNGVTIRKPNDCLIAAYAIKNNVPLLHEDRDFSHIAMHNNLRVIKP</sequence>
<dbReference type="Proteomes" id="UP000619078">
    <property type="component" value="Unassembled WGS sequence"/>
</dbReference>
<evidence type="ECO:0000256" key="3">
    <source>
        <dbReference type="ARBA" id="ARBA00022723"/>
    </source>
</evidence>
<evidence type="ECO:0000259" key="6">
    <source>
        <dbReference type="Pfam" id="PF01850"/>
    </source>
</evidence>
<dbReference type="GO" id="GO:0046872">
    <property type="term" value="F:metal ion binding"/>
    <property type="evidence" value="ECO:0007669"/>
    <property type="project" value="UniProtKB-KW"/>
</dbReference>
<name>A0A926NQ39_9SPHI</name>
<keyword evidence="8" id="KW-1185">Reference proteome</keyword>
<feature type="domain" description="PIN" evidence="6">
    <location>
        <begin position="5"/>
        <end position="124"/>
    </location>
</feature>
<dbReference type="Pfam" id="PF01850">
    <property type="entry name" value="PIN"/>
    <property type="match status" value="1"/>
</dbReference>
<comment type="caution">
    <text evidence="7">The sequence shown here is derived from an EMBL/GenBank/DDBJ whole genome shotgun (WGS) entry which is preliminary data.</text>
</comment>
<dbReference type="InterPro" id="IPR029060">
    <property type="entry name" value="PIN-like_dom_sf"/>
</dbReference>
<dbReference type="Gene3D" id="3.40.50.1010">
    <property type="entry name" value="5'-nuclease"/>
    <property type="match status" value="1"/>
</dbReference>
<evidence type="ECO:0000256" key="5">
    <source>
        <dbReference type="ARBA" id="ARBA00022842"/>
    </source>
</evidence>
<accession>A0A926NQ39</accession>
<dbReference type="GO" id="GO:0016787">
    <property type="term" value="F:hydrolase activity"/>
    <property type="evidence" value="ECO:0007669"/>
    <property type="project" value="UniProtKB-KW"/>
</dbReference>
<dbReference type="AlphaFoldDB" id="A0A926NQ39"/>
<organism evidence="7 8">
    <name type="scientific">Mucilaginibacter glaciei</name>
    <dbReference type="NCBI Taxonomy" id="2772109"/>
    <lineage>
        <taxon>Bacteria</taxon>
        <taxon>Pseudomonadati</taxon>
        <taxon>Bacteroidota</taxon>
        <taxon>Sphingobacteriia</taxon>
        <taxon>Sphingobacteriales</taxon>
        <taxon>Sphingobacteriaceae</taxon>
        <taxon>Mucilaginibacter</taxon>
    </lineage>
</organism>